<protein>
    <submittedName>
        <fullName evidence="7">Methyl-accepting chemotaxis protein</fullName>
    </submittedName>
</protein>
<name>A0ABV6YDG0_9HYPH</name>
<evidence type="ECO:0000256" key="3">
    <source>
        <dbReference type="PROSITE-ProRule" id="PRU00284"/>
    </source>
</evidence>
<dbReference type="RefSeq" id="WP_377030980.1">
    <property type="nucleotide sequence ID" value="NZ_JBHOMY010000085.1"/>
</dbReference>
<accession>A0ABV6YDG0</accession>
<evidence type="ECO:0000256" key="2">
    <source>
        <dbReference type="ARBA" id="ARBA00029447"/>
    </source>
</evidence>
<dbReference type="PANTHER" id="PTHR32089">
    <property type="entry name" value="METHYL-ACCEPTING CHEMOTAXIS PROTEIN MCPB"/>
    <property type="match status" value="1"/>
</dbReference>
<dbReference type="SMART" id="SM00304">
    <property type="entry name" value="HAMP"/>
    <property type="match status" value="1"/>
</dbReference>
<dbReference type="Proteomes" id="UP001593940">
    <property type="component" value="Unassembled WGS sequence"/>
</dbReference>
<gene>
    <name evidence="7" type="ORF">ACETIH_21850</name>
</gene>
<dbReference type="Pfam" id="PF00672">
    <property type="entry name" value="HAMP"/>
    <property type="match status" value="1"/>
</dbReference>
<dbReference type="PROSITE" id="PS50885">
    <property type="entry name" value="HAMP"/>
    <property type="match status" value="1"/>
</dbReference>
<feature type="transmembrane region" description="Helical" evidence="4">
    <location>
        <begin position="186"/>
        <end position="208"/>
    </location>
</feature>
<evidence type="ECO:0000259" key="6">
    <source>
        <dbReference type="PROSITE" id="PS50885"/>
    </source>
</evidence>
<reference evidence="7 8" key="1">
    <citation type="submission" date="2024-09" db="EMBL/GenBank/DDBJ databases">
        <title>Nodulacao em especies de Leguminosae Basais da Amazonia e Caracterizacao dos Rizobios e Bacterias Associadas aos Nodulos.</title>
        <authorList>
            <person name="Jambeiro I.C.A."/>
            <person name="Lopes I.S."/>
            <person name="Aguiar E.R.G.R."/>
            <person name="Santos A.F.J."/>
            <person name="Dos Santos J.M.F."/>
            <person name="Gross E."/>
        </authorList>
    </citation>
    <scope>NUCLEOTIDE SEQUENCE [LARGE SCALE GENOMIC DNA]</scope>
    <source>
        <strain evidence="7 8">BRUESC1165</strain>
    </source>
</reference>
<dbReference type="SMART" id="SM00283">
    <property type="entry name" value="MA"/>
    <property type="match status" value="1"/>
</dbReference>
<evidence type="ECO:0000256" key="1">
    <source>
        <dbReference type="ARBA" id="ARBA00023224"/>
    </source>
</evidence>
<proteinExistence type="inferred from homology"/>
<comment type="similarity">
    <text evidence="2">Belongs to the methyl-accepting chemotaxis (MCP) protein family.</text>
</comment>
<feature type="domain" description="Methyl-accepting transducer" evidence="5">
    <location>
        <begin position="277"/>
        <end position="527"/>
    </location>
</feature>
<evidence type="ECO:0000259" key="5">
    <source>
        <dbReference type="PROSITE" id="PS50111"/>
    </source>
</evidence>
<dbReference type="PANTHER" id="PTHR32089:SF112">
    <property type="entry name" value="LYSOZYME-LIKE PROTEIN-RELATED"/>
    <property type="match status" value="1"/>
</dbReference>
<keyword evidence="8" id="KW-1185">Reference proteome</keyword>
<keyword evidence="4" id="KW-0472">Membrane</keyword>
<dbReference type="Gene3D" id="6.10.340.10">
    <property type="match status" value="1"/>
</dbReference>
<evidence type="ECO:0000313" key="7">
    <source>
        <dbReference type="EMBL" id="MFC1459299.1"/>
    </source>
</evidence>
<dbReference type="EMBL" id="JBHOMY010000085">
    <property type="protein sequence ID" value="MFC1459299.1"/>
    <property type="molecule type" value="Genomic_DNA"/>
</dbReference>
<keyword evidence="4" id="KW-0812">Transmembrane</keyword>
<dbReference type="InterPro" id="IPR003660">
    <property type="entry name" value="HAMP_dom"/>
</dbReference>
<dbReference type="InterPro" id="IPR004089">
    <property type="entry name" value="MCPsignal_dom"/>
</dbReference>
<dbReference type="PROSITE" id="PS50111">
    <property type="entry name" value="CHEMOTAXIS_TRANSDUC_2"/>
    <property type="match status" value="1"/>
</dbReference>
<dbReference type="CDD" id="cd06225">
    <property type="entry name" value="HAMP"/>
    <property type="match status" value="1"/>
</dbReference>
<dbReference type="SUPFAM" id="SSF58104">
    <property type="entry name" value="Methyl-accepting chemotaxis protein (MCP) signaling domain"/>
    <property type="match status" value="1"/>
</dbReference>
<evidence type="ECO:0000256" key="4">
    <source>
        <dbReference type="SAM" id="Phobius"/>
    </source>
</evidence>
<dbReference type="Pfam" id="PF00015">
    <property type="entry name" value="MCPsignal"/>
    <property type="match status" value="1"/>
</dbReference>
<keyword evidence="1 3" id="KW-0807">Transducer</keyword>
<evidence type="ECO:0000313" key="8">
    <source>
        <dbReference type="Proteomes" id="UP001593940"/>
    </source>
</evidence>
<dbReference type="Gene3D" id="1.10.287.950">
    <property type="entry name" value="Methyl-accepting chemotaxis protein"/>
    <property type="match status" value="1"/>
</dbReference>
<feature type="domain" description="HAMP" evidence="6">
    <location>
        <begin position="209"/>
        <end position="262"/>
    </location>
</feature>
<keyword evidence="4" id="KW-1133">Transmembrane helix</keyword>
<comment type="caution">
    <text evidence="7">The sequence shown here is derived from an EMBL/GenBank/DDBJ whole genome shotgun (WGS) entry which is preliminary data.</text>
</comment>
<organism evidence="7 8">
    <name type="scientific">Microvirga arabica</name>
    <dbReference type="NCBI Taxonomy" id="1128671"/>
    <lineage>
        <taxon>Bacteria</taxon>
        <taxon>Pseudomonadati</taxon>
        <taxon>Pseudomonadota</taxon>
        <taxon>Alphaproteobacteria</taxon>
        <taxon>Hyphomicrobiales</taxon>
        <taxon>Methylobacteriaceae</taxon>
        <taxon>Microvirga</taxon>
    </lineage>
</organism>
<sequence length="558" mass="58656">MFFSLRGKLAAVVGVLGLTTLGLAWFAVAQIDREQARVGTLEAAWNGALQAQTLARAIEHAVVAAHAVYTAEDKEDAKTKFTPLASALEDIERRKGPFLAWIETTAPDRRQALSLRLQEFLAYQRDTAEMGMNLSPKAALIQATDEATIKSREAMLATISQLGDETLRLLDQSRASAEEAQREAKIVLVSVFGGSIVLALLGAGWFAARQIQRPLTRLQATMSALASDDLDIVVPFLTRRDEIGAMAGAIATFQRALLDKRAYDMDASARTAQELERGARLDSAAASFENRVHQVTADLTRAAAQMDAVARTMRETAQLTTQRASSVAATAGLTSTEVGSTAQATEALSQTAQGIDRQVGSAVSIATTALSELSDTDRTARSLTTATQEIGSVVELIATIASQTNLLALNATIEAARAGAAGKGFAVAAHEVKALANQTSRATEQISQQISAIRIAADATVQAIAHVGQTIRDISSIAGQIASAAGEQQQATQQIVSGIANAVSAAQEMTADIALVREAAASSGAVAEDVLIVSGHLAGTSQILEREIADFLSRVRAA</sequence>